<sequence length="118" mass="13056">MAVEKDIVRIAGAIVGDRMYADTAPANTPRPFGTYQQVGGRPLAFLESIQPDLQNGRFQISVWADTRQEASTLMRAIAKAMVEAPELRAEALGNTIAQYDPVTELRGAIQDFSIWFRD</sequence>
<dbReference type="Pfam" id="PF11367">
    <property type="entry name" value="Tail_completion_gp17"/>
    <property type="match status" value="1"/>
</dbReference>
<comment type="caution">
    <text evidence="1">The sequence shown here is derived from an EMBL/GenBank/DDBJ whole genome shotgun (WGS) entry which is preliminary data.</text>
</comment>
<dbReference type="RefSeq" id="WP_343927162.1">
    <property type="nucleotide sequence ID" value="NZ_BAAAEN010000002.1"/>
</dbReference>
<protein>
    <recommendedName>
        <fullName evidence="3">DUF3168 domain-containing protein</fullName>
    </recommendedName>
</protein>
<name>A0ABN1BAP2_9BURK</name>
<dbReference type="InterPro" id="IPR021508">
    <property type="entry name" value="Gp17-like"/>
</dbReference>
<reference evidence="1 2" key="1">
    <citation type="journal article" date="2019" name="Int. J. Syst. Evol. Microbiol.">
        <title>The Global Catalogue of Microorganisms (GCM) 10K type strain sequencing project: providing services to taxonomists for standard genome sequencing and annotation.</title>
        <authorList>
            <consortium name="The Broad Institute Genomics Platform"/>
            <consortium name="The Broad Institute Genome Sequencing Center for Infectious Disease"/>
            <person name="Wu L."/>
            <person name="Ma J."/>
        </authorList>
    </citation>
    <scope>NUCLEOTIDE SEQUENCE [LARGE SCALE GENOMIC DNA]</scope>
    <source>
        <strain evidence="1 2">JCM 14330</strain>
    </source>
</reference>
<gene>
    <name evidence="1" type="ORF">GCM10009097_07010</name>
</gene>
<evidence type="ECO:0000313" key="2">
    <source>
        <dbReference type="Proteomes" id="UP001501706"/>
    </source>
</evidence>
<dbReference type="EMBL" id="BAAAEN010000002">
    <property type="protein sequence ID" value="GAA0493723.1"/>
    <property type="molecule type" value="Genomic_DNA"/>
</dbReference>
<proteinExistence type="predicted"/>
<evidence type="ECO:0008006" key="3">
    <source>
        <dbReference type="Google" id="ProtNLM"/>
    </source>
</evidence>
<evidence type="ECO:0000313" key="1">
    <source>
        <dbReference type="EMBL" id="GAA0493723.1"/>
    </source>
</evidence>
<accession>A0ABN1BAP2</accession>
<dbReference type="Proteomes" id="UP001501706">
    <property type="component" value="Unassembled WGS sequence"/>
</dbReference>
<keyword evidence="2" id="KW-1185">Reference proteome</keyword>
<organism evidence="1 2">
    <name type="scientific">Pigmentiphaga daeguensis</name>
    <dbReference type="NCBI Taxonomy" id="414049"/>
    <lineage>
        <taxon>Bacteria</taxon>
        <taxon>Pseudomonadati</taxon>
        <taxon>Pseudomonadota</taxon>
        <taxon>Betaproteobacteria</taxon>
        <taxon>Burkholderiales</taxon>
        <taxon>Alcaligenaceae</taxon>
        <taxon>Pigmentiphaga</taxon>
    </lineage>
</organism>